<accession>A0A414IT12</accession>
<evidence type="ECO:0000313" key="1">
    <source>
        <dbReference type="EMBL" id="RHE31677.1"/>
    </source>
</evidence>
<dbReference type="EMBL" id="QSKC01000011">
    <property type="protein sequence ID" value="RHE31677.1"/>
    <property type="molecule type" value="Genomic_DNA"/>
</dbReference>
<protein>
    <submittedName>
        <fullName evidence="1">Uncharacterized protein</fullName>
    </submittedName>
</protein>
<dbReference type="Proteomes" id="UP000285290">
    <property type="component" value="Unassembled WGS sequence"/>
</dbReference>
<sequence length="124" mass="14696">MKKRVFKYELFYCTFVPSLLVELCKHLIYEIFSEINEMISAYNTLDFLILDGESYQDTDEKGMVWIEKMCFDAYNERDILIATAERYFERMCHYPESIPAEKSTGTEITLPIAERIESTYQGRI</sequence>
<comment type="caution">
    <text evidence="1">The sequence shown here is derived from an EMBL/GenBank/DDBJ whole genome shotgun (WGS) entry which is preliminary data.</text>
</comment>
<reference evidence="1 2" key="1">
    <citation type="submission" date="2018-08" db="EMBL/GenBank/DDBJ databases">
        <title>A genome reference for cultivated species of the human gut microbiota.</title>
        <authorList>
            <person name="Zou Y."/>
            <person name="Xue W."/>
            <person name="Luo G."/>
        </authorList>
    </citation>
    <scope>NUCLEOTIDE SEQUENCE [LARGE SCALE GENOMIC DNA]</scope>
    <source>
        <strain evidence="1 2">AM29-10</strain>
    </source>
</reference>
<name>A0A414IT12_9FIRM</name>
<dbReference type="AlphaFoldDB" id="A0A414IT12"/>
<evidence type="ECO:0000313" key="2">
    <source>
        <dbReference type="Proteomes" id="UP000285290"/>
    </source>
</evidence>
<proteinExistence type="predicted"/>
<gene>
    <name evidence="1" type="ORF">DW753_09775</name>
</gene>
<organism evidence="1 2">
    <name type="scientific">Agathobacter rectalis</name>
    <dbReference type="NCBI Taxonomy" id="39491"/>
    <lineage>
        <taxon>Bacteria</taxon>
        <taxon>Bacillati</taxon>
        <taxon>Bacillota</taxon>
        <taxon>Clostridia</taxon>
        <taxon>Lachnospirales</taxon>
        <taxon>Lachnospiraceae</taxon>
        <taxon>Agathobacter</taxon>
    </lineage>
</organism>